<keyword evidence="1 4" id="KW-0436">Ligase</keyword>
<evidence type="ECO:0000259" key="2">
    <source>
        <dbReference type="Pfam" id="PF00501"/>
    </source>
</evidence>
<dbReference type="Pfam" id="PF00501">
    <property type="entry name" value="AMP-binding"/>
    <property type="match status" value="1"/>
</dbReference>
<gene>
    <name evidence="4" type="ORF">RB2654_04824</name>
</gene>
<protein>
    <submittedName>
        <fullName evidence="4">Benzoate-coenzyme A ligase, putative</fullName>
    </submittedName>
</protein>
<evidence type="ECO:0000313" key="4">
    <source>
        <dbReference type="EMBL" id="EAQ10918.1"/>
    </source>
</evidence>
<dbReference type="GO" id="GO:0044550">
    <property type="term" value="P:secondary metabolite biosynthetic process"/>
    <property type="evidence" value="ECO:0007669"/>
    <property type="project" value="TreeGrafter"/>
</dbReference>
<comment type="caution">
    <text evidence="4">The sequence shown here is derived from an EMBL/GenBank/DDBJ whole genome shotgun (WGS) entry which is preliminary data.</text>
</comment>
<organism evidence="4 5">
    <name type="scientific">Maritimibacter alkaliphilus HTCC2654</name>
    <dbReference type="NCBI Taxonomy" id="314271"/>
    <lineage>
        <taxon>Bacteria</taxon>
        <taxon>Pseudomonadati</taxon>
        <taxon>Pseudomonadota</taxon>
        <taxon>Alphaproteobacteria</taxon>
        <taxon>Rhodobacterales</taxon>
        <taxon>Roseobacteraceae</taxon>
        <taxon>Maritimibacter</taxon>
    </lineage>
</organism>
<dbReference type="Gene3D" id="3.30.300.30">
    <property type="match status" value="1"/>
</dbReference>
<dbReference type="InterPro" id="IPR025110">
    <property type="entry name" value="AMP-bd_C"/>
</dbReference>
<dbReference type="InterPro" id="IPR000873">
    <property type="entry name" value="AMP-dep_synth/lig_dom"/>
</dbReference>
<dbReference type="OrthoDB" id="9803968at2"/>
<dbReference type="Proteomes" id="UP000002931">
    <property type="component" value="Unassembled WGS sequence"/>
</dbReference>
<proteinExistence type="predicted"/>
<accession>A3VLB3</accession>
<feature type="domain" description="AMP-binding enzyme C-terminal" evidence="3">
    <location>
        <begin position="418"/>
        <end position="493"/>
    </location>
</feature>
<name>A3VLB3_9RHOB</name>
<dbReference type="AlphaFoldDB" id="A3VLB3"/>
<dbReference type="Gene3D" id="3.40.50.12780">
    <property type="entry name" value="N-terminal domain of ligase-like"/>
    <property type="match status" value="1"/>
</dbReference>
<reference evidence="4 5" key="1">
    <citation type="journal article" date="2010" name="J. Bacteriol.">
        <title>Genome sequences of Pelagibaca bermudensis HTCC2601T and Maritimibacter alkaliphilus HTCC2654T, the type strains of two marine Roseobacter genera.</title>
        <authorList>
            <person name="Thrash J.C."/>
            <person name="Cho J.C."/>
            <person name="Ferriera S."/>
            <person name="Johnson J."/>
            <person name="Vergin K.L."/>
            <person name="Giovannoni S.J."/>
        </authorList>
    </citation>
    <scope>NUCLEOTIDE SEQUENCE [LARGE SCALE GENOMIC DNA]</scope>
    <source>
        <strain evidence="4 5">HTCC2654</strain>
    </source>
</reference>
<dbReference type="SUPFAM" id="SSF56801">
    <property type="entry name" value="Acetyl-CoA synthetase-like"/>
    <property type="match status" value="1"/>
</dbReference>
<dbReference type="RefSeq" id="WP_008329211.1">
    <property type="nucleotide sequence ID" value="NZ_CH902578.1"/>
</dbReference>
<dbReference type="InterPro" id="IPR045851">
    <property type="entry name" value="AMP-bd_C_sf"/>
</dbReference>
<feature type="domain" description="AMP-dependent synthetase/ligase" evidence="2">
    <location>
        <begin position="30"/>
        <end position="367"/>
    </location>
</feature>
<evidence type="ECO:0000259" key="3">
    <source>
        <dbReference type="Pfam" id="PF13193"/>
    </source>
</evidence>
<dbReference type="HOGENOM" id="CLU_000022_59_10_5"/>
<sequence>MDAIYHSQPDLPPPPDAFNMAAYVLSGGSGTPDKLALSVLGEARDDWTYARLTRAVRAIAGGLLAQGLVPGDRVLLRLGNTVEFPLAFLGAIAAGLVPVPTSSQLTAREITGMAAQIDPALIVAGAGVALPDPLPCPVLTEAALHDLATGPEAAFAMGDPNRPAYAIFTSGTSGKPRAVLHAHRAIWARRMMWEGWYGLTPEDRLMHAGAFNWTYTLGTGLMDPWSRGATALIPAPGTNSKALPDLIAAERVTIFAAAPGVYRQMLRGEMPDAPDLRHGLTAGEKLADPIRAAWEAATGTTLHEAFGMSECSTFVSGAPTRPAPEGCLGYPQPGRRVAVLGADGPVARDVPGVLAIHRDDPGLMLGYVGAEDETRARYQGEWFLTGDSVLMTEDGAIRYLGRDDDMMNAGGFRVSPVEVESAMVLHPDVHEAAAVELSVSATAKVIACFYVPEPGAAPDETALTAHARDTLAHYKCPRVFIAVDALPKGANNKLLRRALRAQAEAGEFGAIGRKG</sequence>
<dbReference type="GO" id="GO:0016878">
    <property type="term" value="F:acid-thiol ligase activity"/>
    <property type="evidence" value="ECO:0007669"/>
    <property type="project" value="TreeGrafter"/>
</dbReference>
<dbReference type="eggNOG" id="COG0365">
    <property type="taxonomic scope" value="Bacteria"/>
</dbReference>
<dbReference type="InterPro" id="IPR042099">
    <property type="entry name" value="ANL_N_sf"/>
</dbReference>
<dbReference type="STRING" id="314271.RB2654_04824"/>
<dbReference type="PANTHER" id="PTHR43352">
    <property type="entry name" value="ACETYL-COA SYNTHETASE"/>
    <property type="match status" value="1"/>
</dbReference>
<evidence type="ECO:0000313" key="5">
    <source>
        <dbReference type="Proteomes" id="UP000002931"/>
    </source>
</evidence>
<keyword evidence="5" id="KW-1185">Reference proteome</keyword>
<evidence type="ECO:0000256" key="1">
    <source>
        <dbReference type="ARBA" id="ARBA00022598"/>
    </source>
</evidence>
<dbReference type="PANTHER" id="PTHR43352:SF1">
    <property type="entry name" value="ANTHRANILATE--COA LIGASE"/>
    <property type="match status" value="1"/>
</dbReference>
<dbReference type="EMBL" id="AAMT01000022">
    <property type="protein sequence ID" value="EAQ10918.1"/>
    <property type="molecule type" value="Genomic_DNA"/>
</dbReference>
<dbReference type="Pfam" id="PF13193">
    <property type="entry name" value="AMP-binding_C"/>
    <property type="match status" value="1"/>
</dbReference>